<dbReference type="AlphaFoldDB" id="A0A1V4SP00"/>
<reference evidence="2 3" key="1">
    <citation type="submission" date="2017-03" db="EMBL/GenBank/DDBJ databases">
        <title>Genome sequence of Clostridium hungatei DSM 14427.</title>
        <authorList>
            <person name="Poehlein A."/>
            <person name="Daniel R."/>
        </authorList>
    </citation>
    <scope>NUCLEOTIDE SEQUENCE [LARGE SCALE GENOMIC DNA]</scope>
    <source>
        <strain evidence="2 3">DSM 14427</strain>
    </source>
</reference>
<gene>
    <name evidence="2" type="ORF">CLHUN_09430</name>
</gene>
<evidence type="ECO:0000313" key="2">
    <source>
        <dbReference type="EMBL" id="OPX45564.1"/>
    </source>
</evidence>
<proteinExistence type="predicted"/>
<feature type="coiled-coil region" evidence="1">
    <location>
        <begin position="2"/>
        <end position="29"/>
    </location>
</feature>
<evidence type="ECO:0000256" key="1">
    <source>
        <dbReference type="SAM" id="Coils"/>
    </source>
</evidence>
<comment type="caution">
    <text evidence="2">The sequence shown here is derived from an EMBL/GenBank/DDBJ whole genome shotgun (WGS) entry which is preliminary data.</text>
</comment>
<evidence type="ECO:0000313" key="3">
    <source>
        <dbReference type="Proteomes" id="UP000191554"/>
    </source>
</evidence>
<dbReference type="Proteomes" id="UP000191554">
    <property type="component" value="Unassembled WGS sequence"/>
</dbReference>
<sequence>MKEQVESRINELRVELEAGQKAMEELDIQRSNITYALLRINGAIQVLEELLNKDEASVS</sequence>
<accession>A0A1V4SP00</accession>
<protein>
    <submittedName>
        <fullName evidence="2">Uncharacterized protein</fullName>
    </submittedName>
</protein>
<dbReference type="EMBL" id="MZGX01000004">
    <property type="protein sequence ID" value="OPX45564.1"/>
    <property type="molecule type" value="Genomic_DNA"/>
</dbReference>
<name>A0A1V4SP00_RUMHU</name>
<organism evidence="2 3">
    <name type="scientific">Ruminiclostridium hungatei</name>
    <name type="common">Clostridium hungatei</name>
    <dbReference type="NCBI Taxonomy" id="48256"/>
    <lineage>
        <taxon>Bacteria</taxon>
        <taxon>Bacillati</taxon>
        <taxon>Bacillota</taxon>
        <taxon>Clostridia</taxon>
        <taxon>Eubacteriales</taxon>
        <taxon>Oscillospiraceae</taxon>
        <taxon>Ruminiclostridium</taxon>
    </lineage>
</organism>
<dbReference type="STRING" id="48256.CLHUN_09430"/>
<dbReference type="RefSeq" id="WP_080063387.1">
    <property type="nucleotide sequence ID" value="NZ_MZGX01000004.1"/>
</dbReference>
<keyword evidence="1" id="KW-0175">Coiled coil</keyword>
<keyword evidence="3" id="KW-1185">Reference proteome</keyword>
<dbReference type="OrthoDB" id="5198170at2"/>